<protein>
    <submittedName>
        <fullName evidence="2">Uncharacterized protein</fullName>
    </submittedName>
</protein>
<dbReference type="STRING" id="270351.Maq22A_c22080"/>
<gene>
    <name evidence="2" type="ORF">Maq22A_c22080</name>
</gene>
<evidence type="ECO:0000313" key="3">
    <source>
        <dbReference type="Proteomes" id="UP000061432"/>
    </source>
</evidence>
<dbReference type="PATRIC" id="fig|270351.10.peg.4261"/>
<dbReference type="KEGG" id="maqu:Maq22A_c22080"/>
<dbReference type="Proteomes" id="UP000061432">
    <property type="component" value="Chromosome"/>
</dbReference>
<feature type="region of interest" description="Disordered" evidence="1">
    <location>
        <begin position="35"/>
        <end position="92"/>
    </location>
</feature>
<reference evidence="2 3" key="1">
    <citation type="journal article" date="2015" name="Genome Announc.">
        <title>Complete Genome Sequence of Methylobacterium aquaticum Strain 22A, Isolated from Racomitrium japonicum Moss.</title>
        <authorList>
            <person name="Tani A."/>
            <person name="Ogura Y."/>
            <person name="Hayashi T."/>
            <person name="Kimbara K."/>
        </authorList>
    </citation>
    <scope>NUCLEOTIDE SEQUENCE [LARGE SCALE GENOMIC DNA]</scope>
    <source>
        <strain evidence="2 3">MA-22A</strain>
    </source>
</reference>
<evidence type="ECO:0000313" key="2">
    <source>
        <dbReference type="EMBL" id="BAQ47409.1"/>
    </source>
</evidence>
<feature type="compositionally biased region" description="Basic and acidic residues" evidence="1">
    <location>
        <begin position="77"/>
        <end position="92"/>
    </location>
</feature>
<organism evidence="2 3">
    <name type="scientific">Methylobacterium aquaticum</name>
    <dbReference type="NCBI Taxonomy" id="270351"/>
    <lineage>
        <taxon>Bacteria</taxon>
        <taxon>Pseudomonadati</taxon>
        <taxon>Pseudomonadota</taxon>
        <taxon>Alphaproteobacteria</taxon>
        <taxon>Hyphomicrobiales</taxon>
        <taxon>Methylobacteriaceae</taxon>
        <taxon>Methylobacterium</taxon>
    </lineage>
</organism>
<evidence type="ECO:0000256" key="1">
    <source>
        <dbReference type="SAM" id="MobiDB-lite"/>
    </source>
</evidence>
<dbReference type="AlphaFoldDB" id="A0A0C6FQ37"/>
<feature type="compositionally biased region" description="Basic and acidic residues" evidence="1">
    <location>
        <begin position="36"/>
        <end position="56"/>
    </location>
</feature>
<proteinExistence type="predicted"/>
<reference evidence="3" key="2">
    <citation type="submission" date="2015-01" db="EMBL/GenBank/DDBJ databases">
        <title>Complete genome sequence of Methylobacterium aquaticum strain 22A.</title>
        <authorList>
            <person name="Tani A."/>
            <person name="Ogura Y."/>
            <person name="Hayashi T."/>
        </authorList>
    </citation>
    <scope>NUCLEOTIDE SEQUENCE [LARGE SCALE GENOMIC DNA]</scope>
    <source>
        <strain evidence="3">MA-22A</strain>
    </source>
</reference>
<accession>A0A0C6FQ37</accession>
<sequence length="112" mass="12261">MSLPREGSRTVREGIVVAEAMDWCRSPTVIVPYTIDTHHQGGGSEHRRQRAPDRRALARAGLADPAVLRRRTRRGRGRDVRDAGGGMRAEDMVVERAGGRAPPWYATTTSGG</sequence>
<dbReference type="EMBL" id="AP014704">
    <property type="protein sequence ID" value="BAQ47409.1"/>
    <property type="molecule type" value="Genomic_DNA"/>
</dbReference>
<name>A0A0C6FQ37_9HYPH</name>